<dbReference type="EMBL" id="RCZI01000001">
    <property type="protein sequence ID" value="TPG30846.1"/>
    <property type="molecule type" value="Genomic_DNA"/>
</dbReference>
<evidence type="ECO:0000259" key="1">
    <source>
        <dbReference type="Pfam" id="PF04830"/>
    </source>
</evidence>
<dbReference type="Pfam" id="PF04830">
    <property type="entry name" value="DUF637"/>
    <property type="match status" value="1"/>
</dbReference>
<evidence type="ECO:0000313" key="3">
    <source>
        <dbReference type="Proteomes" id="UP000319212"/>
    </source>
</evidence>
<name>A0A502E2S7_9BURK</name>
<dbReference type="InterPro" id="IPR006915">
    <property type="entry name" value="DUF637_hemagglutn_put"/>
</dbReference>
<sequence>MLAAIEANANTLDIQAGGKLVFATQTTTDAASRQEAKGDAAFVSASGKGHVDETTHYNQLNVGTLKIVAKGGVTAQIGEHDTQATLAQQPGMGWVDQIANDPALGRVDWQQVQEAHDKWQYRQSGLGPVAAAVVSLVVGVATAGAGTAVMGASATAYPATTAAIQAGITSMASQATVSFMNNGGNLGKVFDELGSSASIKAIATSMVTAGAIQGLSTSGLLPDNLANATNGKASFPNMLGRQLIDNTASAVIRSGSTGRVSKTSCSRGSLRRS</sequence>
<dbReference type="OrthoDB" id="8912759at2"/>
<protein>
    <recommendedName>
        <fullName evidence="1">DUF637 domain-containing protein</fullName>
    </recommendedName>
</protein>
<dbReference type="AlphaFoldDB" id="A0A502E2S7"/>
<proteinExistence type="predicted"/>
<gene>
    <name evidence="2" type="ORF">EAH82_05205</name>
</gene>
<comment type="caution">
    <text evidence="2">The sequence shown here is derived from an EMBL/GenBank/DDBJ whole genome shotgun (WGS) entry which is preliminary data.</text>
</comment>
<dbReference type="Proteomes" id="UP000319212">
    <property type="component" value="Unassembled WGS sequence"/>
</dbReference>
<accession>A0A502E2S7</accession>
<evidence type="ECO:0000313" key="2">
    <source>
        <dbReference type="EMBL" id="TPG30846.1"/>
    </source>
</evidence>
<feature type="domain" description="DUF637" evidence="1">
    <location>
        <begin position="163"/>
        <end position="256"/>
    </location>
</feature>
<reference evidence="2 3" key="1">
    <citation type="journal article" date="2019" name="Environ. Microbiol.">
        <title>Species interactions and distinct microbial communities in high Arctic permafrost affected cryosols are associated with the CH4 and CO2 gas fluxes.</title>
        <authorList>
            <person name="Altshuler I."/>
            <person name="Hamel J."/>
            <person name="Turney S."/>
            <person name="Magnuson E."/>
            <person name="Levesque R."/>
            <person name="Greer C."/>
            <person name="Whyte L.G."/>
        </authorList>
    </citation>
    <scope>NUCLEOTIDE SEQUENCE [LARGE SCALE GENOMIC DNA]</scope>
    <source>
        <strain evidence="2 3">S06.C</strain>
    </source>
</reference>
<organism evidence="2 3">
    <name type="scientific">Variovorax guangxiensis</name>
    <dbReference type="NCBI Taxonomy" id="1775474"/>
    <lineage>
        <taxon>Bacteria</taxon>
        <taxon>Pseudomonadati</taxon>
        <taxon>Pseudomonadota</taxon>
        <taxon>Betaproteobacteria</taxon>
        <taxon>Burkholderiales</taxon>
        <taxon>Comamonadaceae</taxon>
        <taxon>Variovorax</taxon>
    </lineage>
</organism>